<gene>
    <name evidence="1" type="ORF">DXU93_07580</name>
</gene>
<reference evidence="1 2" key="1">
    <citation type="submission" date="2018-08" db="EMBL/GenBank/DDBJ databases">
        <title>The draft genome squence of Brumimicrobium sp. N62.</title>
        <authorList>
            <person name="Du Z.-J."/>
            <person name="Luo H.-R."/>
        </authorList>
    </citation>
    <scope>NUCLEOTIDE SEQUENCE [LARGE SCALE GENOMIC DNA]</scope>
    <source>
        <strain evidence="1 2">N62</strain>
    </source>
</reference>
<dbReference type="EMBL" id="QURB01000003">
    <property type="protein sequence ID" value="RFC54835.1"/>
    <property type="molecule type" value="Genomic_DNA"/>
</dbReference>
<evidence type="ECO:0000313" key="1">
    <source>
        <dbReference type="EMBL" id="RFC54835.1"/>
    </source>
</evidence>
<comment type="caution">
    <text evidence="1">The sequence shown here is derived from an EMBL/GenBank/DDBJ whole genome shotgun (WGS) entry which is preliminary data.</text>
</comment>
<protein>
    <submittedName>
        <fullName evidence="1">Uncharacterized protein</fullName>
    </submittedName>
</protein>
<accession>A0A3E1EZ48</accession>
<name>A0A3E1EZ48_9FLAO</name>
<organism evidence="1 2">
    <name type="scientific">Brumimicrobium aurantiacum</name>
    <dbReference type="NCBI Taxonomy" id="1737063"/>
    <lineage>
        <taxon>Bacteria</taxon>
        <taxon>Pseudomonadati</taxon>
        <taxon>Bacteroidota</taxon>
        <taxon>Flavobacteriia</taxon>
        <taxon>Flavobacteriales</taxon>
        <taxon>Crocinitomicaceae</taxon>
        <taxon>Brumimicrobium</taxon>
    </lineage>
</organism>
<keyword evidence="2" id="KW-1185">Reference proteome</keyword>
<proteinExistence type="predicted"/>
<dbReference type="Proteomes" id="UP000257127">
    <property type="component" value="Unassembled WGS sequence"/>
</dbReference>
<sequence length="70" mass="8006">MILKVFLQFFGGPLPFVGDRFKLYELKEIEKLIAKSNLKMESSHQLSDLVMSKAGDEVERKYSIVTLIKG</sequence>
<dbReference type="OrthoDB" id="9770553at2"/>
<dbReference type="AlphaFoldDB" id="A0A3E1EZ48"/>
<evidence type="ECO:0000313" key="2">
    <source>
        <dbReference type="Proteomes" id="UP000257127"/>
    </source>
</evidence>
<dbReference type="RefSeq" id="WP_116880669.1">
    <property type="nucleotide sequence ID" value="NZ_QURB01000003.1"/>
</dbReference>